<dbReference type="Proteomes" id="UP000661696">
    <property type="component" value="Unassembled WGS sequence"/>
</dbReference>
<evidence type="ECO:0000313" key="3">
    <source>
        <dbReference type="Proteomes" id="UP000661696"/>
    </source>
</evidence>
<dbReference type="EMBL" id="JAELVM010000001">
    <property type="protein sequence ID" value="MBL1219408.1"/>
    <property type="molecule type" value="Genomic_DNA"/>
</dbReference>
<protein>
    <recommendedName>
        <fullName evidence="4">Glycosyltransferase RgtA/B/C/D-like domain-containing protein</fullName>
    </recommendedName>
</protein>
<organism evidence="2 3">
    <name type="scientific">Chryseobacterium endalhagicum</name>
    <dbReference type="NCBI Taxonomy" id="2797638"/>
    <lineage>
        <taxon>Bacteria</taxon>
        <taxon>Pseudomonadati</taxon>
        <taxon>Bacteroidota</taxon>
        <taxon>Flavobacteriia</taxon>
        <taxon>Flavobacteriales</taxon>
        <taxon>Weeksellaceae</taxon>
        <taxon>Chryseobacterium group</taxon>
        <taxon>Chryseobacterium</taxon>
    </lineage>
</organism>
<reference evidence="2 3" key="1">
    <citation type="submission" date="2020-12" db="EMBL/GenBank/DDBJ databases">
        <title>Chryseobacterium endoalhailicus sp. nov., isolated from seed of leguminous plant.</title>
        <authorList>
            <person name="Zhang X."/>
        </authorList>
    </citation>
    <scope>NUCLEOTIDE SEQUENCE [LARGE SCALE GENOMIC DNA]</scope>
    <source>
        <strain evidence="2 3">L7</strain>
    </source>
</reference>
<accession>A0ABS1Q9Y4</accession>
<keyword evidence="1" id="KW-0472">Membrane</keyword>
<proteinExistence type="predicted"/>
<keyword evidence="3" id="KW-1185">Reference proteome</keyword>
<keyword evidence="1" id="KW-0812">Transmembrane</keyword>
<gene>
    <name evidence="2" type="ORF">JET18_01085</name>
</gene>
<name>A0ABS1Q9Y4_9FLAO</name>
<keyword evidence="1" id="KW-1133">Transmembrane helix</keyword>
<feature type="transmembrane region" description="Helical" evidence="1">
    <location>
        <begin position="56"/>
        <end position="77"/>
    </location>
</feature>
<feature type="transmembrane region" description="Helical" evidence="1">
    <location>
        <begin position="84"/>
        <end position="103"/>
    </location>
</feature>
<feature type="transmembrane region" description="Helical" evidence="1">
    <location>
        <begin position="241"/>
        <end position="262"/>
    </location>
</feature>
<comment type="caution">
    <text evidence="2">The sequence shown here is derived from an EMBL/GenBank/DDBJ whole genome shotgun (WGS) entry which is preliminary data.</text>
</comment>
<sequence length="309" mass="35553">MVDARKKSGKYGSTADDAVITAVETLKGSGKLYDTELITKEPISPGPGWLLMNSGFVLSDCYFLLNPFYLCIVLFLISKYYKTYIANSFMFILMMALIYWELFFNGHDITAFSLGFLACMILIYENFRKEQGVFKSILMGILIGLISTSRVIFFFIPFIYFFMLRKDNKKNSWIILTASLITFIGLNGYFYSINDYFQPAHLMHRAQVIMGTPLMLICALILICTLYFVMNKLQQNNLVDWLRNITIAFSVFFIPIGLADLFRIGFKFTVWEGANYFVPVLPFAILYFIYRAHHSRTGLETVGMKTTNL</sequence>
<feature type="transmembrane region" description="Helical" evidence="1">
    <location>
        <begin position="139"/>
        <end position="161"/>
    </location>
</feature>
<feature type="transmembrane region" description="Helical" evidence="1">
    <location>
        <begin position="173"/>
        <end position="194"/>
    </location>
</feature>
<dbReference type="RefSeq" id="WP_202088577.1">
    <property type="nucleotide sequence ID" value="NZ_JAELVM010000001.1"/>
</dbReference>
<evidence type="ECO:0000256" key="1">
    <source>
        <dbReference type="SAM" id="Phobius"/>
    </source>
</evidence>
<evidence type="ECO:0000313" key="2">
    <source>
        <dbReference type="EMBL" id="MBL1219408.1"/>
    </source>
</evidence>
<feature type="transmembrane region" description="Helical" evidence="1">
    <location>
        <begin position="274"/>
        <end position="290"/>
    </location>
</feature>
<feature type="transmembrane region" description="Helical" evidence="1">
    <location>
        <begin position="206"/>
        <end position="229"/>
    </location>
</feature>
<evidence type="ECO:0008006" key="4">
    <source>
        <dbReference type="Google" id="ProtNLM"/>
    </source>
</evidence>